<reference evidence="2" key="1">
    <citation type="submission" date="2013-08" db="EMBL/GenBank/DDBJ databases">
        <authorList>
            <person name="Albert V.A."/>
            <person name="Barbazuk W.B."/>
            <person name="Chamala S."/>
            <person name="Chanderbali A.S."/>
            <person name="dePamphilis C.W."/>
            <person name="Der J.P."/>
            <person name="Estill J.C."/>
            <person name="Leebens-Mack J."/>
            <person name="Ma H."/>
            <person name="Palmer J.D."/>
            <person name="Rounsley S."/>
            <person name="Sankoff D."/>
            <person name="Schuster S.C."/>
            <person name="Soltis D.E."/>
            <person name="Soltis P.S."/>
            <person name="Wessler S.R."/>
            <person name="Wing R.A."/>
        </authorList>
    </citation>
    <scope>NUCLEOTIDE SEQUENCE</scope>
    <source>
        <tissue evidence="2">Leaf</tissue>
    </source>
</reference>
<dbReference type="Proteomes" id="UP000017836">
    <property type="component" value="Unassembled WGS sequence"/>
</dbReference>
<dbReference type="Pfam" id="PF24818">
    <property type="entry name" value="PH_TRF2_HOY1"/>
    <property type="match status" value="1"/>
</dbReference>
<dbReference type="PANTHER" id="PTHR33494:SF1">
    <property type="entry name" value="C2H2-TYPE DOMAIN-CONTAINING PROTEIN-RELATED"/>
    <property type="match status" value="1"/>
</dbReference>
<dbReference type="Gramene" id="ERN02139">
    <property type="protein sequence ID" value="ERN02139"/>
    <property type="gene ID" value="AMTR_s00045p00179710"/>
</dbReference>
<organism evidence="2 3">
    <name type="scientific">Amborella trichopoda</name>
    <dbReference type="NCBI Taxonomy" id="13333"/>
    <lineage>
        <taxon>Eukaryota</taxon>
        <taxon>Viridiplantae</taxon>
        <taxon>Streptophyta</taxon>
        <taxon>Embryophyta</taxon>
        <taxon>Tracheophyta</taxon>
        <taxon>Spermatophyta</taxon>
        <taxon>Magnoliopsida</taxon>
        <taxon>Amborellales</taxon>
        <taxon>Amborellaceae</taxon>
        <taxon>Amborella</taxon>
    </lineage>
</organism>
<name>W1P3C0_AMBTC</name>
<evidence type="ECO:0000259" key="1">
    <source>
        <dbReference type="Pfam" id="PF24818"/>
    </source>
</evidence>
<dbReference type="EMBL" id="KI394661">
    <property type="protein sequence ID" value="ERN02139.1"/>
    <property type="molecule type" value="Genomic_DNA"/>
</dbReference>
<protein>
    <recommendedName>
        <fullName evidence="1">TRF2/HOY1 PH-like domain-containing protein</fullName>
    </recommendedName>
</protein>
<dbReference type="InterPro" id="IPR057939">
    <property type="entry name" value="TRF2_HOY1_PH"/>
</dbReference>
<dbReference type="AlphaFoldDB" id="W1P3C0"/>
<keyword evidence="3" id="KW-1185">Reference proteome</keyword>
<proteinExistence type="predicted"/>
<dbReference type="HOGENOM" id="CLU_1436240_0_0_1"/>
<sequence length="189" mass="21635">MLCQPPKFFEENEPQARKHTIWHSSSDFTEGQASIHRRHSLRLYSDFHKHYEKLLKCAQRLHDLSMKDFPSSENVYFESFLYEGCRYGASNGLDKQRNVLAVDPECGAKNMYHAGGHEEINPVSQVQNIESTSPLSGTMLYLKSKCFEAITQVGTIYLHALSKNKCFEAITQVGTIYLQLHPCQVPCFI</sequence>
<evidence type="ECO:0000313" key="2">
    <source>
        <dbReference type="EMBL" id="ERN02139.1"/>
    </source>
</evidence>
<dbReference type="PANTHER" id="PTHR33494">
    <property type="entry name" value="OS02G0793800 PROTEIN"/>
    <property type="match status" value="1"/>
</dbReference>
<gene>
    <name evidence="2" type="ORF">AMTR_s00045p00179710</name>
</gene>
<accession>W1P3C0</accession>
<evidence type="ECO:0000313" key="3">
    <source>
        <dbReference type="Proteomes" id="UP000017836"/>
    </source>
</evidence>
<feature type="domain" description="TRF2/HOY1 PH-like" evidence="1">
    <location>
        <begin position="2"/>
        <end position="44"/>
    </location>
</feature>